<dbReference type="PROSITE" id="PS50088">
    <property type="entry name" value="ANK_REPEAT"/>
    <property type="match status" value="1"/>
</dbReference>
<evidence type="ECO:0000256" key="1">
    <source>
        <dbReference type="ARBA" id="ARBA00022737"/>
    </source>
</evidence>
<dbReference type="Gene3D" id="1.25.40.20">
    <property type="entry name" value="Ankyrin repeat-containing domain"/>
    <property type="match status" value="1"/>
</dbReference>
<feature type="repeat" description="ANK" evidence="3">
    <location>
        <begin position="45"/>
        <end position="78"/>
    </location>
</feature>
<keyword evidence="5" id="KW-1185">Reference proteome</keyword>
<evidence type="ECO:0000256" key="3">
    <source>
        <dbReference type="PROSITE-ProRule" id="PRU00023"/>
    </source>
</evidence>
<evidence type="ECO:0000313" key="5">
    <source>
        <dbReference type="Proteomes" id="UP001224775"/>
    </source>
</evidence>
<comment type="caution">
    <text evidence="4">The sequence shown here is derived from an EMBL/GenBank/DDBJ whole genome shotgun (WGS) entry which is preliminary data.</text>
</comment>
<evidence type="ECO:0000313" key="4">
    <source>
        <dbReference type="EMBL" id="KAK1742272.1"/>
    </source>
</evidence>
<organism evidence="4 5">
    <name type="scientific">Skeletonema marinoi</name>
    <dbReference type="NCBI Taxonomy" id="267567"/>
    <lineage>
        <taxon>Eukaryota</taxon>
        <taxon>Sar</taxon>
        <taxon>Stramenopiles</taxon>
        <taxon>Ochrophyta</taxon>
        <taxon>Bacillariophyta</taxon>
        <taxon>Coscinodiscophyceae</taxon>
        <taxon>Thalassiosirophycidae</taxon>
        <taxon>Thalassiosirales</taxon>
        <taxon>Skeletonemataceae</taxon>
        <taxon>Skeletonema</taxon>
        <taxon>Skeletonema marinoi-dohrnii complex</taxon>
    </lineage>
</organism>
<dbReference type="InterPro" id="IPR036770">
    <property type="entry name" value="Ankyrin_rpt-contain_sf"/>
</dbReference>
<dbReference type="SUPFAM" id="SSF48403">
    <property type="entry name" value="Ankyrin repeat"/>
    <property type="match status" value="1"/>
</dbReference>
<name>A0AAD9DCE4_9STRA</name>
<keyword evidence="2 3" id="KW-0040">ANK repeat</keyword>
<dbReference type="PANTHER" id="PTHR24189">
    <property type="entry name" value="MYOTROPHIN"/>
    <property type="match status" value="1"/>
</dbReference>
<protein>
    <recommendedName>
        <fullName evidence="6">Methyltransferase domain-containing protein</fullName>
    </recommendedName>
</protein>
<dbReference type="InterPro" id="IPR002110">
    <property type="entry name" value="Ankyrin_rpt"/>
</dbReference>
<dbReference type="Proteomes" id="UP001224775">
    <property type="component" value="Unassembled WGS sequence"/>
</dbReference>
<dbReference type="EMBL" id="JATAAI010000011">
    <property type="protein sequence ID" value="KAK1742272.1"/>
    <property type="molecule type" value="Genomic_DNA"/>
</dbReference>
<keyword evidence="1" id="KW-0677">Repeat</keyword>
<reference evidence="4" key="1">
    <citation type="submission" date="2023-06" db="EMBL/GenBank/DDBJ databases">
        <title>Survivors Of The Sea: Transcriptome response of Skeletonema marinoi to long-term dormancy.</title>
        <authorList>
            <person name="Pinder M.I.M."/>
            <person name="Kourtchenko O."/>
            <person name="Robertson E.K."/>
            <person name="Larsson T."/>
            <person name="Maumus F."/>
            <person name="Osuna-Cruz C.M."/>
            <person name="Vancaester E."/>
            <person name="Stenow R."/>
            <person name="Vandepoele K."/>
            <person name="Ploug H."/>
            <person name="Bruchert V."/>
            <person name="Godhe A."/>
            <person name="Topel M."/>
        </authorList>
    </citation>
    <scope>NUCLEOTIDE SEQUENCE</scope>
    <source>
        <strain evidence="4">R05AC</strain>
    </source>
</reference>
<proteinExistence type="predicted"/>
<sequence length="505" mass="56934">MEETKKNNERRAIAQQLHNAAQVGNIQEIQAIFEKHQLPIDSHRRGNTALHSALYHNQDGLLLDYLLEQGANVNSPNSKGYTPLDLSIIYCKRGKAAEKLIGAGAQWKEKYDEESSNGMPFKMPLTFAGLTPLEVARKYKNEEVVELLTAKLHHDETNYCQAISSDADVSTTNDAPPMKKWHSICPICKDTVRFPTSMSRILIDQAILEERLQNVNGVLLDSKEKSGKNRKKYVARKYLDQFVSHANGKAYEKLCGIKYHAVQNMRLRKEISESMGVLSAVQQCCYDLKGGKDGGNAKEEDTFHLENVFLIDLCSGRGLTTALGGALHDDDDNDDGNGNSSNNFFLSIDRMLPHTVPHFLQDGENRKYLSRDVMSETLFAELQEIVSEQLDLGRTPILVGMHLCGVLSERAVEFFERIPSIKGIVLSPCCLPKRHEQKKGITKFAKGQVDYEFLGSNEESGELYNYFKWNHYLKEMMSKSTPHVNSFTDDEMHTEKNAVVVGIRK</sequence>
<gene>
    <name evidence="4" type="ORF">QTG54_006837</name>
</gene>
<dbReference type="SMART" id="SM00248">
    <property type="entry name" value="ANK"/>
    <property type="match status" value="3"/>
</dbReference>
<accession>A0AAD9DCE4</accession>
<dbReference type="PROSITE" id="PS50297">
    <property type="entry name" value="ANK_REP_REGION"/>
    <property type="match status" value="1"/>
</dbReference>
<evidence type="ECO:0000256" key="2">
    <source>
        <dbReference type="ARBA" id="ARBA00023043"/>
    </source>
</evidence>
<dbReference type="InterPro" id="IPR050745">
    <property type="entry name" value="Multifunctional_regulatory"/>
</dbReference>
<evidence type="ECO:0008006" key="6">
    <source>
        <dbReference type="Google" id="ProtNLM"/>
    </source>
</evidence>
<dbReference type="AlphaFoldDB" id="A0AAD9DCE4"/>
<dbReference type="Pfam" id="PF12796">
    <property type="entry name" value="Ank_2"/>
    <property type="match status" value="1"/>
</dbReference>